<dbReference type="SUPFAM" id="SSF46785">
    <property type="entry name" value="Winged helix' DNA-binding domain"/>
    <property type="match status" value="1"/>
</dbReference>
<dbReference type="SMART" id="SM00100">
    <property type="entry name" value="cNMP"/>
    <property type="match status" value="1"/>
</dbReference>
<dbReference type="InterPro" id="IPR050397">
    <property type="entry name" value="Env_Response_Regulators"/>
</dbReference>
<dbReference type="PROSITE" id="PS51063">
    <property type="entry name" value="HTH_CRP_2"/>
    <property type="match status" value="1"/>
</dbReference>
<dbReference type="RefSeq" id="WP_089357290.1">
    <property type="nucleotide sequence ID" value="NZ_FZPD01000004.1"/>
</dbReference>
<keyword evidence="2" id="KW-0238">DNA-binding</keyword>
<dbReference type="PROSITE" id="PS50042">
    <property type="entry name" value="CNMP_BINDING_3"/>
    <property type="match status" value="1"/>
</dbReference>
<dbReference type="GO" id="GO:0005829">
    <property type="term" value="C:cytosol"/>
    <property type="evidence" value="ECO:0007669"/>
    <property type="project" value="TreeGrafter"/>
</dbReference>
<evidence type="ECO:0000313" key="6">
    <source>
        <dbReference type="EMBL" id="SNT16359.1"/>
    </source>
</evidence>
<evidence type="ECO:0000259" key="5">
    <source>
        <dbReference type="PROSITE" id="PS51063"/>
    </source>
</evidence>
<sequence>MSAERNLWYFEDTDLFEVLCPKKTPDMENEHAPGVYKKDEFIYFKDQSSENIYMVSNGRVKIGTYGPDGKEIVKAILTRGEIFGELALAGEEKRQDFAQAMDADTRVCAMTIDDLQNLMKDNKELSFKILKIVGFRLRKMERKIESLVFKDARTRIVDFLREMAQEKGQKVGFEMMIKNHLTHKDIASLTGTSRQTVTTVMNELRDKNLITFDRRRILIRDLEKLA</sequence>
<keyword evidence="3" id="KW-0804">Transcription</keyword>
<dbReference type="CDD" id="cd00092">
    <property type="entry name" value="HTH_CRP"/>
    <property type="match status" value="1"/>
</dbReference>
<dbReference type="GO" id="GO:0003700">
    <property type="term" value="F:DNA-binding transcription factor activity"/>
    <property type="evidence" value="ECO:0007669"/>
    <property type="project" value="TreeGrafter"/>
</dbReference>
<dbReference type="InterPro" id="IPR018490">
    <property type="entry name" value="cNMP-bd_dom_sf"/>
</dbReference>
<evidence type="ECO:0000256" key="3">
    <source>
        <dbReference type="ARBA" id="ARBA00023163"/>
    </source>
</evidence>
<name>A0A239KFF3_EKHLU</name>
<dbReference type="GO" id="GO:0016301">
    <property type="term" value="F:kinase activity"/>
    <property type="evidence" value="ECO:0007669"/>
    <property type="project" value="UniProtKB-KW"/>
</dbReference>
<dbReference type="SMART" id="SM00419">
    <property type="entry name" value="HTH_CRP"/>
    <property type="match status" value="1"/>
</dbReference>
<evidence type="ECO:0000259" key="4">
    <source>
        <dbReference type="PROSITE" id="PS50042"/>
    </source>
</evidence>
<dbReference type="PANTHER" id="PTHR24567">
    <property type="entry name" value="CRP FAMILY TRANSCRIPTIONAL REGULATORY PROTEIN"/>
    <property type="match status" value="1"/>
</dbReference>
<dbReference type="CDD" id="cd00038">
    <property type="entry name" value="CAP_ED"/>
    <property type="match status" value="1"/>
</dbReference>
<reference evidence="6 7" key="1">
    <citation type="submission" date="2017-06" db="EMBL/GenBank/DDBJ databases">
        <authorList>
            <person name="Kim H.J."/>
            <person name="Triplett B.A."/>
        </authorList>
    </citation>
    <scope>NUCLEOTIDE SEQUENCE [LARGE SCALE GENOMIC DNA]</scope>
    <source>
        <strain evidence="6 7">DSM 19307</strain>
    </source>
</reference>
<dbReference type="Pfam" id="PF13545">
    <property type="entry name" value="HTH_Crp_2"/>
    <property type="match status" value="1"/>
</dbReference>
<dbReference type="InterPro" id="IPR036390">
    <property type="entry name" value="WH_DNA-bd_sf"/>
</dbReference>
<dbReference type="SUPFAM" id="SSF51206">
    <property type="entry name" value="cAMP-binding domain-like"/>
    <property type="match status" value="1"/>
</dbReference>
<dbReference type="OrthoDB" id="9788438at2"/>
<dbReference type="Pfam" id="PF00027">
    <property type="entry name" value="cNMP_binding"/>
    <property type="match status" value="1"/>
</dbReference>
<accession>A0A239KFF3</accession>
<keyword evidence="6" id="KW-0808">Transferase</keyword>
<dbReference type="InterPro" id="IPR014710">
    <property type="entry name" value="RmlC-like_jellyroll"/>
</dbReference>
<keyword evidence="6" id="KW-0418">Kinase</keyword>
<dbReference type="GO" id="GO:0003677">
    <property type="term" value="F:DNA binding"/>
    <property type="evidence" value="ECO:0007669"/>
    <property type="project" value="UniProtKB-KW"/>
</dbReference>
<feature type="domain" description="Cyclic nucleotide-binding" evidence="4">
    <location>
        <begin position="15"/>
        <end position="119"/>
    </location>
</feature>
<feature type="domain" description="HTH crp-type" evidence="5">
    <location>
        <begin position="150"/>
        <end position="223"/>
    </location>
</feature>
<dbReference type="PANTHER" id="PTHR24567:SF74">
    <property type="entry name" value="HTH-TYPE TRANSCRIPTIONAL REGULATOR ARCR"/>
    <property type="match status" value="1"/>
</dbReference>
<evidence type="ECO:0000256" key="1">
    <source>
        <dbReference type="ARBA" id="ARBA00023015"/>
    </source>
</evidence>
<dbReference type="EMBL" id="FZPD01000004">
    <property type="protein sequence ID" value="SNT16359.1"/>
    <property type="molecule type" value="Genomic_DNA"/>
</dbReference>
<keyword evidence="7" id="KW-1185">Reference proteome</keyword>
<dbReference type="AlphaFoldDB" id="A0A239KFF3"/>
<evidence type="ECO:0000256" key="2">
    <source>
        <dbReference type="ARBA" id="ARBA00023125"/>
    </source>
</evidence>
<dbReference type="Gene3D" id="2.60.120.10">
    <property type="entry name" value="Jelly Rolls"/>
    <property type="match status" value="1"/>
</dbReference>
<gene>
    <name evidence="6" type="ORF">SAMN05421640_2594</name>
</gene>
<keyword evidence="1" id="KW-0805">Transcription regulation</keyword>
<dbReference type="Proteomes" id="UP000198393">
    <property type="component" value="Unassembled WGS sequence"/>
</dbReference>
<evidence type="ECO:0000313" key="7">
    <source>
        <dbReference type="Proteomes" id="UP000198393"/>
    </source>
</evidence>
<organism evidence="6 7">
    <name type="scientific">Ekhidna lutea</name>
    <dbReference type="NCBI Taxonomy" id="447679"/>
    <lineage>
        <taxon>Bacteria</taxon>
        <taxon>Pseudomonadati</taxon>
        <taxon>Bacteroidota</taxon>
        <taxon>Cytophagia</taxon>
        <taxon>Cytophagales</taxon>
        <taxon>Reichenbachiellaceae</taxon>
        <taxon>Ekhidna</taxon>
    </lineage>
</organism>
<protein>
    <submittedName>
        <fullName evidence="6">cAMP-binding domain of CRP or a regulatory subunit of cAMP-dependent protein kinases</fullName>
    </submittedName>
</protein>
<proteinExistence type="predicted"/>
<dbReference type="InterPro" id="IPR012318">
    <property type="entry name" value="HTH_CRP"/>
</dbReference>
<dbReference type="InterPro" id="IPR000595">
    <property type="entry name" value="cNMP-bd_dom"/>
</dbReference>